<evidence type="ECO:0000256" key="1">
    <source>
        <dbReference type="ARBA" id="ARBA00009437"/>
    </source>
</evidence>
<evidence type="ECO:0000259" key="5">
    <source>
        <dbReference type="PROSITE" id="PS50931"/>
    </source>
</evidence>
<dbReference type="AlphaFoldDB" id="A0A2N3WJU7"/>
<evidence type="ECO:0000313" key="6">
    <source>
        <dbReference type="EMBL" id="MBB2504173.1"/>
    </source>
</evidence>
<dbReference type="OrthoDB" id="8417889at2"/>
<dbReference type="EMBL" id="JACJHR010000067">
    <property type="protein sequence ID" value="MBB2504173.1"/>
    <property type="molecule type" value="Genomic_DNA"/>
</dbReference>
<dbReference type="GO" id="GO:0005829">
    <property type="term" value="C:cytosol"/>
    <property type="evidence" value="ECO:0007669"/>
    <property type="project" value="TreeGrafter"/>
</dbReference>
<sequence length="313" mass="33427">MHLLPAGLTYFLEVARTGSVTEAAAALTVAPSAISRQIAKLETSIGVPLFVRHPRGMLPTEAGSLLLDYLRRTEAESAALLGELRSGRARQARTLTVACSEGFARRVVPQAMAQFREDHPEVAFRLEVVGREEATRRVLEGSADVAVTYATGLQRGVRVESAVVVPVYAIVPIGHPLAGRDRLSVADLCEHPIALPVPGQSLRELLDIALRIEDRTVNGVLECGELAPQYEFVRRGGGIALVGGLGDPHEDAAAEGVAYVLVDNPVFRKREAQVQTMAGRSLPPALTRFTAVLTTLVQAPPPGKPGETPSRSC</sequence>
<dbReference type="EMBL" id="PJMY01000003">
    <property type="protein sequence ID" value="PKV94122.1"/>
    <property type="molecule type" value="Genomic_DNA"/>
</dbReference>
<dbReference type="InterPro" id="IPR050950">
    <property type="entry name" value="HTH-type_LysR_regulators"/>
</dbReference>
<keyword evidence="3 7" id="KW-0238">DNA-binding</keyword>
<dbReference type="Pfam" id="PF00126">
    <property type="entry name" value="HTH_1"/>
    <property type="match status" value="1"/>
</dbReference>
<dbReference type="Proteomes" id="UP000550260">
    <property type="component" value="Unassembled WGS sequence"/>
</dbReference>
<protein>
    <submittedName>
        <fullName evidence="7">DNA-binding transcriptional LysR family regulator</fullName>
    </submittedName>
    <submittedName>
        <fullName evidence="6">LysR family transcriptional regulator</fullName>
    </submittedName>
</protein>
<dbReference type="InterPro" id="IPR000847">
    <property type="entry name" value="LysR_HTH_N"/>
</dbReference>
<evidence type="ECO:0000256" key="3">
    <source>
        <dbReference type="ARBA" id="ARBA00023125"/>
    </source>
</evidence>
<dbReference type="FunFam" id="1.10.10.10:FF:000001">
    <property type="entry name" value="LysR family transcriptional regulator"/>
    <property type="match status" value="1"/>
</dbReference>
<dbReference type="PRINTS" id="PR00039">
    <property type="entry name" value="HTHLYSR"/>
</dbReference>
<comment type="caution">
    <text evidence="7">The sequence shown here is derived from an EMBL/GenBank/DDBJ whole genome shotgun (WGS) entry which is preliminary data.</text>
</comment>
<dbReference type="RefSeq" id="WP_101437600.1">
    <property type="nucleotide sequence ID" value="NZ_JACJHR010000067.1"/>
</dbReference>
<dbReference type="Pfam" id="PF03466">
    <property type="entry name" value="LysR_substrate"/>
    <property type="match status" value="1"/>
</dbReference>
<dbReference type="GO" id="GO:0003700">
    <property type="term" value="F:DNA-binding transcription factor activity"/>
    <property type="evidence" value="ECO:0007669"/>
    <property type="project" value="InterPro"/>
</dbReference>
<dbReference type="Gene3D" id="1.10.10.10">
    <property type="entry name" value="Winged helix-like DNA-binding domain superfamily/Winged helix DNA-binding domain"/>
    <property type="match status" value="1"/>
</dbReference>
<accession>A0A2N3WJU7</accession>
<dbReference type="Proteomes" id="UP000233750">
    <property type="component" value="Unassembled WGS sequence"/>
</dbReference>
<reference evidence="7 8" key="1">
    <citation type="submission" date="2017-12" db="EMBL/GenBank/DDBJ databases">
        <title>Sequencing the genomes of 1000 Actinobacteria strains.</title>
        <authorList>
            <person name="Klenk H.-P."/>
        </authorList>
    </citation>
    <scope>NUCLEOTIDE SEQUENCE [LARGE SCALE GENOMIC DNA]</scope>
    <source>
        <strain evidence="7 8">DSM 45165</strain>
    </source>
</reference>
<gene>
    <name evidence="7" type="ORF">ATK30_4994</name>
    <name evidence="6" type="ORF">H5411_34145</name>
</gene>
<proteinExistence type="inferred from homology"/>
<evidence type="ECO:0000313" key="8">
    <source>
        <dbReference type="Proteomes" id="UP000233750"/>
    </source>
</evidence>
<comment type="similarity">
    <text evidence="1">Belongs to the LysR transcriptional regulatory family.</text>
</comment>
<dbReference type="PROSITE" id="PS50931">
    <property type="entry name" value="HTH_LYSR"/>
    <property type="match status" value="1"/>
</dbReference>
<dbReference type="InterPro" id="IPR036390">
    <property type="entry name" value="WH_DNA-bd_sf"/>
</dbReference>
<evidence type="ECO:0000256" key="4">
    <source>
        <dbReference type="ARBA" id="ARBA00023163"/>
    </source>
</evidence>
<keyword evidence="2" id="KW-0805">Transcription regulation</keyword>
<dbReference type="PANTHER" id="PTHR30419:SF8">
    <property type="entry name" value="NITROGEN ASSIMILATION TRANSCRIPTIONAL ACTIVATOR-RELATED"/>
    <property type="match status" value="1"/>
</dbReference>
<keyword evidence="8" id="KW-1185">Reference proteome</keyword>
<dbReference type="GO" id="GO:0003677">
    <property type="term" value="F:DNA binding"/>
    <property type="evidence" value="ECO:0007669"/>
    <property type="project" value="UniProtKB-KW"/>
</dbReference>
<name>A0A2N3WJU7_9PSEU</name>
<dbReference type="InterPro" id="IPR036388">
    <property type="entry name" value="WH-like_DNA-bd_sf"/>
</dbReference>
<reference evidence="6 9" key="2">
    <citation type="submission" date="2020-08" db="EMBL/GenBank/DDBJ databases">
        <title>Amycolatopsis echigonensis JCM 21831.</title>
        <authorList>
            <person name="Tedsree N."/>
            <person name="Kuncharoen N."/>
            <person name="Likhitwitayawuid K."/>
            <person name="Tanasupawat S."/>
        </authorList>
    </citation>
    <scope>NUCLEOTIDE SEQUENCE [LARGE SCALE GENOMIC DNA]</scope>
    <source>
        <strain evidence="6 9">JCM 21831</strain>
    </source>
</reference>
<dbReference type="SUPFAM" id="SSF46785">
    <property type="entry name" value="Winged helix' DNA-binding domain"/>
    <property type="match status" value="1"/>
</dbReference>
<dbReference type="Gene3D" id="3.40.190.290">
    <property type="match status" value="1"/>
</dbReference>
<dbReference type="PANTHER" id="PTHR30419">
    <property type="entry name" value="HTH-TYPE TRANSCRIPTIONAL REGULATOR YBHD"/>
    <property type="match status" value="1"/>
</dbReference>
<organism evidence="7 8">
    <name type="scientific">Amycolatopsis echigonensis</name>
    <dbReference type="NCBI Taxonomy" id="2576905"/>
    <lineage>
        <taxon>Bacteria</taxon>
        <taxon>Bacillati</taxon>
        <taxon>Actinomycetota</taxon>
        <taxon>Actinomycetes</taxon>
        <taxon>Pseudonocardiales</taxon>
        <taxon>Pseudonocardiaceae</taxon>
        <taxon>Amycolatopsis</taxon>
    </lineage>
</organism>
<dbReference type="SUPFAM" id="SSF53850">
    <property type="entry name" value="Periplasmic binding protein-like II"/>
    <property type="match status" value="1"/>
</dbReference>
<evidence type="ECO:0000313" key="9">
    <source>
        <dbReference type="Proteomes" id="UP000550260"/>
    </source>
</evidence>
<feature type="domain" description="HTH lysR-type" evidence="5">
    <location>
        <begin position="3"/>
        <end position="60"/>
    </location>
</feature>
<evidence type="ECO:0000256" key="2">
    <source>
        <dbReference type="ARBA" id="ARBA00023015"/>
    </source>
</evidence>
<dbReference type="InterPro" id="IPR005119">
    <property type="entry name" value="LysR_subst-bd"/>
</dbReference>
<accession>A0A8E1W4M7</accession>
<keyword evidence="4" id="KW-0804">Transcription</keyword>
<evidence type="ECO:0000313" key="7">
    <source>
        <dbReference type="EMBL" id="PKV94122.1"/>
    </source>
</evidence>